<protein>
    <submittedName>
        <fullName evidence="2">Aldehyde oxidase/xanthine dehydrogenase molybdopterin binding</fullName>
    </submittedName>
</protein>
<dbReference type="InterPro" id="IPR016208">
    <property type="entry name" value="Ald_Oxase/xanthine_DH-like"/>
</dbReference>
<sequence length="89" mass="9492">MTKKPLYEGNDEKNLKCVAAGIRAQPESSSAEYLNYGIGASEVEVDLVTGKTEFIRSDIIYDCGKSLNPAIDLGQKIEAAAGGEAALWP</sequence>
<keyword evidence="3" id="KW-1185">Reference proteome</keyword>
<feature type="domain" description="Aldehyde oxidase/xanthine dehydrogenase second molybdopterin binding" evidence="1">
    <location>
        <begin position="25"/>
        <end position="77"/>
    </location>
</feature>
<reference evidence="2 3" key="1">
    <citation type="submission" date="2020-12" db="EMBL/GenBank/DDBJ databases">
        <title>Concerted genomic and epigenomic changes stabilize Arabidopsis allopolyploids.</title>
        <authorList>
            <person name="Chen Z."/>
        </authorList>
    </citation>
    <scope>NUCLEOTIDE SEQUENCE [LARGE SCALE GENOMIC DNA]</scope>
    <source>
        <strain evidence="2">Allo738</strain>
        <tissue evidence="2">Leaf</tissue>
    </source>
</reference>
<dbReference type="GO" id="GO:0004031">
    <property type="term" value="F:aldehyde oxidase activity"/>
    <property type="evidence" value="ECO:0007669"/>
    <property type="project" value="TreeGrafter"/>
</dbReference>
<dbReference type="PANTHER" id="PTHR11908">
    <property type="entry name" value="XANTHINE DEHYDROGENASE"/>
    <property type="match status" value="1"/>
</dbReference>
<dbReference type="Pfam" id="PF20256">
    <property type="entry name" value="MoCoBD_2"/>
    <property type="match status" value="1"/>
</dbReference>
<name>A0A8T2G9N9_9BRAS</name>
<dbReference type="AlphaFoldDB" id="A0A8T2G9N9"/>
<dbReference type="InterPro" id="IPR037165">
    <property type="entry name" value="AldOxase/xan_DH_Mopterin-bd_sf"/>
</dbReference>
<dbReference type="EMBL" id="JAEFBK010000001">
    <property type="protein sequence ID" value="KAG7644828.1"/>
    <property type="molecule type" value="Genomic_DNA"/>
</dbReference>
<dbReference type="GO" id="GO:0005506">
    <property type="term" value="F:iron ion binding"/>
    <property type="evidence" value="ECO:0007669"/>
    <property type="project" value="InterPro"/>
</dbReference>
<dbReference type="Proteomes" id="UP000694240">
    <property type="component" value="Chromosome 1"/>
</dbReference>
<dbReference type="Gene3D" id="3.30.365.10">
    <property type="entry name" value="Aldehyde oxidase/xanthine dehydrogenase, molybdopterin binding domain"/>
    <property type="match status" value="1"/>
</dbReference>
<dbReference type="InterPro" id="IPR046867">
    <property type="entry name" value="AldOxase/xan_DH_MoCoBD2"/>
</dbReference>
<gene>
    <name evidence="2" type="ORF">ISN45_At01g001740</name>
</gene>
<proteinExistence type="predicted"/>
<evidence type="ECO:0000313" key="2">
    <source>
        <dbReference type="EMBL" id="KAG7644828.1"/>
    </source>
</evidence>
<organism evidence="2 3">
    <name type="scientific">Arabidopsis thaliana x Arabidopsis arenosa</name>
    <dbReference type="NCBI Taxonomy" id="1240361"/>
    <lineage>
        <taxon>Eukaryota</taxon>
        <taxon>Viridiplantae</taxon>
        <taxon>Streptophyta</taxon>
        <taxon>Embryophyta</taxon>
        <taxon>Tracheophyta</taxon>
        <taxon>Spermatophyta</taxon>
        <taxon>Magnoliopsida</taxon>
        <taxon>eudicotyledons</taxon>
        <taxon>Gunneridae</taxon>
        <taxon>Pentapetalae</taxon>
        <taxon>rosids</taxon>
        <taxon>malvids</taxon>
        <taxon>Brassicales</taxon>
        <taxon>Brassicaceae</taxon>
        <taxon>Camelineae</taxon>
        <taxon>Arabidopsis</taxon>
    </lineage>
</organism>
<evidence type="ECO:0000313" key="3">
    <source>
        <dbReference type="Proteomes" id="UP000694240"/>
    </source>
</evidence>
<comment type="caution">
    <text evidence="2">The sequence shown here is derived from an EMBL/GenBank/DDBJ whole genome shotgun (WGS) entry which is preliminary data.</text>
</comment>
<accession>A0A8T2G9N9</accession>
<dbReference type="PANTHER" id="PTHR11908:SF140">
    <property type="entry name" value="ALDEHYDE OXIDASE 4"/>
    <property type="match status" value="1"/>
</dbReference>
<evidence type="ECO:0000259" key="1">
    <source>
        <dbReference type="Pfam" id="PF20256"/>
    </source>
</evidence>
<dbReference type="SUPFAM" id="SSF56003">
    <property type="entry name" value="Molybdenum cofactor-binding domain"/>
    <property type="match status" value="1"/>
</dbReference>